<evidence type="ECO:0008006" key="3">
    <source>
        <dbReference type="Google" id="ProtNLM"/>
    </source>
</evidence>
<reference evidence="1" key="1">
    <citation type="submission" date="2020-10" db="EMBL/GenBank/DDBJ databases">
        <authorList>
            <person name="Gilroy R."/>
        </authorList>
    </citation>
    <scope>NUCLEOTIDE SEQUENCE</scope>
    <source>
        <strain evidence="1">B1-20833</strain>
    </source>
</reference>
<evidence type="ECO:0000313" key="2">
    <source>
        <dbReference type="Proteomes" id="UP000823661"/>
    </source>
</evidence>
<dbReference type="Proteomes" id="UP000823661">
    <property type="component" value="Unassembled WGS sequence"/>
</dbReference>
<sequence length="541" mass="61286">MRLSLHIYAAIFFLAVSAYMAPGRMSGMSLQSVPQLDSTVTASLEARLNEYFAAIEREPAEVKFRESDFIIGTCRDSLVRQAVTILTYRHFITSKVMGDDAVAIHIYDRWIAGGKVMFRNEADRWAAEFFAETNRRSLIGQRAPEIVLYSPAGDPVTVFGDNGEDSDGLYSVMYFYDTDCAKCRIESIMLRNALENDGYEINLFAIYTGRDPDSWKRYRENDLDIDSPSVHISHLWDPDMTSDMTLKYGIIETPRMFLVTPDDMIAGRNLDTGALERLLSIYLGQEEFEYGSDEAMEMYRRTFQSAEDTMDCNAVSRVAEHIARSTLERGDTSLYRQMTGDLLYYISSQRKESYKCGTVDFIDRYILSRSDIWNRPSDTLETVGLARLMKNLSMLCPAGLRPDPLDIPVTIITRGKDRQTGKDARRRRTEADISRLKNALVIFHTEGCPVCKAEIAAADSLVAGHGRLAAEFPAIKDGRRIRIRKAVLIDMDEIWNTAPELAETIMQRFDLSSLPFTFLVDGEGRVARKYISLIKPAATEQ</sequence>
<dbReference type="Gene3D" id="3.40.30.10">
    <property type="entry name" value="Glutaredoxin"/>
    <property type="match status" value="2"/>
</dbReference>
<evidence type="ECO:0000313" key="1">
    <source>
        <dbReference type="EMBL" id="MBO8452474.1"/>
    </source>
</evidence>
<dbReference type="PANTHER" id="PTHR42852">
    <property type="entry name" value="THIOL:DISULFIDE INTERCHANGE PROTEIN DSBE"/>
    <property type="match status" value="1"/>
</dbReference>
<protein>
    <recommendedName>
        <fullName evidence="3">Thioredoxin domain-containing protein</fullName>
    </recommendedName>
</protein>
<dbReference type="PANTHER" id="PTHR42852:SF13">
    <property type="entry name" value="PROTEIN DIPZ"/>
    <property type="match status" value="1"/>
</dbReference>
<organism evidence="1 2">
    <name type="scientific">Candidatus Cryptobacteroides intestinavium</name>
    <dbReference type="NCBI Taxonomy" id="2840766"/>
    <lineage>
        <taxon>Bacteria</taxon>
        <taxon>Pseudomonadati</taxon>
        <taxon>Bacteroidota</taxon>
        <taxon>Bacteroidia</taxon>
        <taxon>Bacteroidales</taxon>
        <taxon>Candidatus Cryptobacteroides</taxon>
    </lineage>
</organism>
<reference evidence="1" key="2">
    <citation type="journal article" date="2021" name="PeerJ">
        <title>Extensive microbial diversity within the chicken gut microbiome revealed by metagenomics and culture.</title>
        <authorList>
            <person name="Gilroy R."/>
            <person name="Ravi A."/>
            <person name="Getino M."/>
            <person name="Pursley I."/>
            <person name="Horton D.L."/>
            <person name="Alikhan N.F."/>
            <person name="Baker D."/>
            <person name="Gharbi K."/>
            <person name="Hall N."/>
            <person name="Watson M."/>
            <person name="Adriaenssens E.M."/>
            <person name="Foster-Nyarko E."/>
            <person name="Jarju S."/>
            <person name="Secka A."/>
            <person name="Antonio M."/>
            <person name="Oren A."/>
            <person name="Chaudhuri R.R."/>
            <person name="La Ragione R."/>
            <person name="Hildebrand F."/>
            <person name="Pallen M.J."/>
        </authorList>
    </citation>
    <scope>NUCLEOTIDE SEQUENCE</scope>
    <source>
        <strain evidence="1">B1-20833</strain>
    </source>
</reference>
<dbReference type="SUPFAM" id="SSF52833">
    <property type="entry name" value="Thioredoxin-like"/>
    <property type="match status" value="2"/>
</dbReference>
<proteinExistence type="predicted"/>
<comment type="caution">
    <text evidence="1">The sequence shown here is derived from an EMBL/GenBank/DDBJ whole genome shotgun (WGS) entry which is preliminary data.</text>
</comment>
<dbReference type="AlphaFoldDB" id="A0A9D9HIB3"/>
<dbReference type="EMBL" id="JADIMI010000061">
    <property type="protein sequence ID" value="MBO8452474.1"/>
    <property type="molecule type" value="Genomic_DNA"/>
</dbReference>
<accession>A0A9D9HIB3</accession>
<dbReference type="InterPro" id="IPR050553">
    <property type="entry name" value="Thioredoxin_ResA/DsbE_sf"/>
</dbReference>
<gene>
    <name evidence="1" type="ORF">IAC06_06290</name>
</gene>
<name>A0A9D9HIB3_9BACT</name>
<dbReference type="InterPro" id="IPR036249">
    <property type="entry name" value="Thioredoxin-like_sf"/>
</dbReference>